<organism evidence="1 2">
    <name type="scientific">Siminovitchia terrae</name>
    <name type="common">Bacillus terrae</name>
    <dbReference type="NCBI Taxonomy" id="1914933"/>
    <lineage>
        <taxon>Bacteria</taxon>
        <taxon>Bacillati</taxon>
        <taxon>Bacillota</taxon>
        <taxon>Bacilli</taxon>
        <taxon>Bacillales</taxon>
        <taxon>Bacillaceae</taxon>
        <taxon>Siminovitchia</taxon>
    </lineage>
</organism>
<gene>
    <name evidence="1" type="ORF">D5F11_017645</name>
</gene>
<dbReference type="Gene3D" id="2.40.400.10">
    <property type="entry name" value="Acetoacetate decarboxylase-like"/>
    <property type="match status" value="1"/>
</dbReference>
<reference evidence="1 2" key="1">
    <citation type="submission" date="2018-12" db="EMBL/GenBank/DDBJ databases">
        <authorList>
            <person name="Sun L."/>
            <person name="Chen Z."/>
        </authorList>
    </citation>
    <scope>NUCLEOTIDE SEQUENCE [LARGE SCALE GENOMIC DNA]</scope>
    <source>
        <strain evidence="1 2">LMG 29736</strain>
    </source>
</reference>
<dbReference type="PANTHER" id="PTHR39186">
    <property type="entry name" value="DUF2071 FAMILY PROTEIN"/>
    <property type="match status" value="1"/>
</dbReference>
<dbReference type="SUPFAM" id="SSF160104">
    <property type="entry name" value="Acetoacetate decarboxylase-like"/>
    <property type="match status" value="1"/>
</dbReference>
<dbReference type="OrthoDB" id="150993at2"/>
<evidence type="ECO:0000313" key="1">
    <source>
        <dbReference type="EMBL" id="RST58467.1"/>
    </source>
</evidence>
<protein>
    <submittedName>
        <fullName evidence="1">DUF2071 domain-containing protein</fullName>
    </submittedName>
</protein>
<dbReference type="PANTHER" id="PTHR39186:SF1">
    <property type="entry name" value="DUF2071 DOMAIN-CONTAINING PROTEIN"/>
    <property type="match status" value="1"/>
</dbReference>
<dbReference type="InterPro" id="IPR023375">
    <property type="entry name" value="ADC_dom_sf"/>
</dbReference>
<evidence type="ECO:0000313" key="2">
    <source>
        <dbReference type="Proteomes" id="UP000287296"/>
    </source>
</evidence>
<proteinExistence type="predicted"/>
<dbReference type="Pfam" id="PF09844">
    <property type="entry name" value="DUF2071"/>
    <property type="match status" value="1"/>
</dbReference>
<comment type="caution">
    <text evidence="1">The sequence shown here is derived from an EMBL/GenBank/DDBJ whole genome shotgun (WGS) entry which is preliminary data.</text>
</comment>
<dbReference type="AlphaFoldDB" id="A0A429X4X5"/>
<dbReference type="Proteomes" id="UP000287296">
    <property type="component" value="Unassembled WGS sequence"/>
</dbReference>
<accession>A0A429X4X5</accession>
<dbReference type="RefSeq" id="WP_120117291.1">
    <property type="nucleotide sequence ID" value="NZ_QYTW02000020.1"/>
</dbReference>
<name>A0A429X4X5_SIMTE</name>
<sequence length="245" mass="29062">MDIYKEVEHRLLPLPPNNWIMRQAWRNTLFLHWPVQPELLRPYIPSVLEIDTYDGFAWLGIVAFEMEGIYFRGLSFFSVVAPFSEVNVRTYVKHEGKPGVFFISLDVNDWASLLIAKRWYRLPYHSADIAIRRKGNAIFYDSVRRNLPVRFDGICTPKENEFFPSKDTLDHFLTEKYCFYTTQNKKDIFHGDIHHQPWLLKRADVQIQRNTLFSPLNLDFSEEDPVVHFSKGVDSLMWNVKKLKY</sequence>
<dbReference type="EMBL" id="QYTW02000020">
    <property type="protein sequence ID" value="RST58467.1"/>
    <property type="molecule type" value="Genomic_DNA"/>
</dbReference>
<dbReference type="InterPro" id="IPR018644">
    <property type="entry name" value="DUF2071"/>
</dbReference>